<sequence length="183" mass="21490">MCFEVDPRFVRMAYTLIKKFESYVQFMVKNLIQIYIKEKSFGNLLATTFSPHLDFVESEDKCEVQNNLNKPITLLKITKTLKKLKELAGLDQYEDKFFEEIADGQINACKSAMFETGDYEVSCLFRNCSADADRMQVGYRPAFYSSLKNFQKKWKILINILKVKAFLKKKNYSRIEFSYLIGR</sequence>
<proteinExistence type="predicted"/>
<dbReference type="AlphaFoldDB" id="A0A3M7PP95"/>
<dbReference type="Proteomes" id="UP000276133">
    <property type="component" value="Unassembled WGS sequence"/>
</dbReference>
<comment type="caution">
    <text evidence="1">The sequence shown here is derived from an EMBL/GenBank/DDBJ whole genome shotgun (WGS) entry which is preliminary data.</text>
</comment>
<evidence type="ECO:0000313" key="2">
    <source>
        <dbReference type="Proteomes" id="UP000276133"/>
    </source>
</evidence>
<name>A0A3M7PP95_BRAPC</name>
<dbReference type="EMBL" id="REGN01009546">
    <property type="protein sequence ID" value="RNA00942.1"/>
    <property type="molecule type" value="Genomic_DNA"/>
</dbReference>
<protein>
    <submittedName>
        <fullName evidence="1">Uncharacterized protein</fullName>
    </submittedName>
</protein>
<reference evidence="1 2" key="1">
    <citation type="journal article" date="2018" name="Sci. Rep.">
        <title>Genomic signatures of local adaptation to the degree of environmental predictability in rotifers.</title>
        <authorList>
            <person name="Franch-Gras L."/>
            <person name="Hahn C."/>
            <person name="Garcia-Roger E.M."/>
            <person name="Carmona M.J."/>
            <person name="Serra M."/>
            <person name="Gomez A."/>
        </authorList>
    </citation>
    <scope>NUCLEOTIDE SEQUENCE [LARGE SCALE GENOMIC DNA]</scope>
    <source>
        <strain evidence="1">HYR1</strain>
    </source>
</reference>
<keyword evidence="2" id="KW-1185">Reference proteome</keyword>
<gene>
    <name evidence="1" type="ORF">BpHYR1_041773</name>
</gene>
<evidence type="ECO:0000313" key="1">
    <source>
        <dbReference type="EMBL" id="RNA00942.1"/>
    </source>
</evidence>
<accession>A0A3M7PP95</accession>
<organism evidence="1 2">
    <name type="scientific">Brachionus plicatilis</name>
    <name type="common">Marine rotifer</name>
    <name type="synonym">Brachionus muelleri</name>
    <dbReference type="NCBI Taxonomy" id="10195"/>
    <lineage>
        <taxon>Eukaryota</taxon>
        <taxon>Metazoa</taxon>
        <taxon>Spiralia</taxon>
        <taxon>Gnathifera</taxon>
        <taxon>Rotifera</taxon>
        <taxon>Eurotatoria</taxon>
        <taxon>Monogononta</taxon>
        <taxon>Pseudotrocha</taxon>
        <taxon>Ploima</taxon>
        <taxon>Brachionidae</taxon>
        <taxon>Brachionus</taxon>
    </lineage>
</organism>